<sequence>MVNEADKFAKEEKEKRDAIDTQNQTEKQINGLGDKVPAYVKEKLEAKLRELGAAISCRST</sequence>
<feature type="compositionally biased region" description="Basic and acidic residues" evidence="1">
    <location>
        <begin position="1"/>
        <end position="19"/>
    </location>
</feature>
<protein>
    <submittedName>
        <fullName evidence="2">Heat shock protein 70 family</fullName>
    </submittedName>
</protein>
<dbReference type="InterPro" id="IPR029048">
    <property type="entry name" value="HSP70_C_sf"/>
</dbReference>
<keyword evidence="3" id="KW-1185">Reference proteome</keyword>
<evidence type="ECO:0000313" key="2">
    <source>
        <dbReference type="EMBL" id="KAF5766333.1"/>
    </source>
</evidence>
<gene>
    <name evidence="2" type="ORF">HanXRQr2_Chr15g0714161</name>
</gene>
<dbReference type="Gene3D" id="1.20.1270.10">
    <property type="match status" value="1"/>
</dbReference>
<evidence type="ECO:0000313" key="3">
    <source>
        <dbReference type="Proteomes" id="UP000215914"/>
    </source>
</evidence>
<organism evidence="2 3">
    <name type="scientific">Helianthus annuus</name>
    <name type="common">Common sunflower</name>
    <dbReference type="NCBI Taxonomy" id="4232"/>
    <lineage>
        <taxon>Eukaryota</taxon>
        <taxon>Viridiplantae</taxon>
        <taxon>Streptophyta</taxon>
        <taxon>Embryophyta</taxon>
        <taxon>Tracheophyta</taxon>
        <taxon>Spermatophyta</taxon>
        <taxon>Magnoliopsida</taxon>
        <taxon>eudicotyledons</taxon>
        <taxon>Gunneridae</taxon>
        <taxon>Pentapetalae</taxon>
        <taxon>asterids</taxon>
        <taxon>campanulids</taxon>
        <taxon>Asterales</taxon>
        <taxon>Asteraceae</taxon>
        <taxon>Asteroideae</taxon>
        <taxon>Heliantheae alliance</taxon>
        <taxon>Heliantheae</taxon>
        <taxon>Helianthus</taxon>
    </lineage>
</organism>
<reference evidence="2" key="2">
    <citation type="submission" date="2020-06" db="EMBL/GenBank/DDBJ databases">
        <title>Helianthus annuus Genome sequencing and assembly Release 2.</title>
        <authorList>
            <person name="Gouzy J."/>
            <person name="Langlade N."/>
            <person name="Munos S."/>
        </authorList>
    </citation>
    <scope>NUCLEOTIDE SEQUENCE</scope>
    <source>
        <tissue evidence="2">Leaves</tissue>
    </source>
</reference>
<reference evidence="2" key="1">
    <citation type="journal article" date="2017" name="Nature">
        <title>The sunflower genome provides insights into oil metabolism, flowering and Asterid evolution.</title>
        <authorList>
            <person name="Badouin H."/>
            <person name="Gouzy J."/>
            <person name="Grassa C.J."/>
            <person name="Murat F."/>
            <person name="Staton S.E."/>
            <person name="Cottret L."/>
            <person name="Lelandais-Briere C."/>
            <person name="Owens G.L."/>
            <person name="Carrere S."/>
            <person name="Mayjonade B."/>
            <person name="Legrand L."/>
            <person name="Gill N."/>
            <person name="Kane N.C."/>
            <person name="Bowers J.E."/>
            <person name="Hubner S."/>
            <person name="Bellec A."/>
            <person name="Berard A."/>
            <person name="Berges H."/>
            <person name="Blanchet N."/>
            <person name="Boniface M.C."/>
            <person name="Brunel D."/>
            <person name="Catrice O."/>
            <person name="Chaidir N."/>
            <person name="Claudel C."/>
            <person name="Donnadieu C."/>
            <person name="Faraut T."/>
            <person name="Fievet G."/>
            <person name="Helmstetter N."/>
            <person name="King M."/>
            <person name="Knapp S.J."/>
            <person name="Lai Z."/>
            <person name="Le Paslier M.C."/>
            <person name="Lippi Y."/>
            <person name="Lorenzon L."/>
            <person name="Mandel J.R."/>
            <person name="Marage G."/>
            <person name="Marchand G."/>
            <person name="Marquand E."/>
            <person name="Bret-Mestries E."/>
            <person name="Morien E."/>
            <person name="Nambeesan S."/>
            <person name="Nguyen T."/>
            <person name="Pegot-Espagnet P."/>
            <person name="Pouilly N."/>
            <person name="Raftis F."/>
            <person name="Sallet E."/>
            <person name="Schiex T."/>
            <person name="Thomas J."/>
            <person name="Vandecasteele C."/>
            <person name="Vares D."/>
            <person name="Vear F."/>
            <person name="Vautrin S."/>
            <person name="Crespi M."/>
            <person name="Mangin B."/>
            <person name="Burke J.M."/>
            <person name="Salse J."/>
            <person name="Munos S."/>
            <person name="Vincourt P."/>
            <person name="Rieseberg L.H."/>
            <person name="Langlade N.B."/>
        </authorList>
    </citation>
    <scope>NUCLEOTIDE SEQUENCE</scope>
    <source>
        <tissue evidence="2">Leaves</tissue>
    </source>
</reference>
<keyword evidence="2" id="KW-0346">Stress response</keyword>
<dbReference type="Gramene" id="mRNA:HanXRQr2_Chr15g0714161">
    <property type="protein sequence ID" value="CDS:HanXRQr2_Chr15g0714161.1"/>
    <property type="gene ID" value="HanXRQr2_Chr15g0714161"/>
</dbReference>
<name>A0A9K3H517_HELAN</name>
<accession>A0A9K3H517</accession>
<feature type="region of interest" description="Disordered" evidence="1">
    <location>
        <begin position="1"/>
        <end position="30"/>
    </location>
</feature>
<dbReference type="SUPFAM" id="SSF100934">
    <property type="entry name" value="Heat shock protein 70kD (HSP70), C-terminal subdomain"/>
    <property type="match status" value="1"/>
</dbReference>
<evidence type="ECO:0000256" key="1">
    <source>
        <dbReference type="SAM" id="MobiDB-lite"/>
    </source>
</evidence>
<dbReference type="EMBL" id="MNCJ02000330">
    <property type="protein sequence ID" value="KAF5766333.1"/>
    <property type="molecule type" value="Genomic_DNA"/>
</dbReference>
<dbReference type="AlphaFoldDB" id="A0A9K3H517"/>
<proteinExistence type="predicted"/>
<dbReference type="Proteomes" id="UP000215914">
    <property type="component" value="Unassembled WGS sequence"/>
</dbReference>
<comment type="caution">
    <text evidence="2">The sequence shown here is derived from an EMBL/GenBank/DDBJ whole genome shotgun (WGS) entry which is preliminary data.</text>
</comment>